<dbReference type="Gene3D" id="3.30.1330.230">
    <property type="match status" value="1"/>
</dbReference>
<proteinExistence type="predicted"/>
<gene>
    <name evidence="2" type="ORF">GA0070612_0517</name>
</gene>
<dbReference type="GO" id="GO:0016740">
    <property type="term" value="F:transferase activity"/>
    <property type="evidence" value="ECO:0007669"/>
    <property type="project" value="UniProtKB-KW"/>
</dbReference>
<dbReference type="PANTHER" id="PTHR37809">
    <property type="entry name" value="RIBOSOMAL PROTEIN S12 METHYLTHIOTRANSFERASE ACCESSORY FACTOR YCAO"/>
    <property type="match status" value="1"/>
</dbReference>
<keyword evidence="2" id="KW-0687">Ribonucleoprotein</keyword>
<feature type="domain" description="YcaO" evidence="1">
    <location>
        <begin position="55"/>
        <end position="427"/>
    </location>
</feature>
<dbReference type="NCBIfam" id="TIGR03604">
    <property type="entry name" value="TOMM_cyclo_SagD"/>
    <property type="match status" value="1"/>
</dbReference>
<dbReference type="Gene3D" id="3.30.160.660">
    <property type="match status" value="1"/>
</dbReference>
<protein>
    <submittedName>
        <fullName evidence="2">Ribosomal protein S12 methylthiotransferase accessory factor</fullName>
    </submittedName>
</protein>
<dbReference type="PROSITE" id="PS51664">
    <property type="entry name" value="YCAO"/>
    <property type="match status" value="1"/>
</dbReference>
<name>A0A1C4UKQ1_9ACTN</name>
<accession>A0A1C4UKQ1</accession>
<dbReference type="EMBL" id="LT607409">
    <property type="protein sequence ID" value="SCE72260.1"/>
    <property type="molecule type" value="Genomic_DNA"/>
</dbReference>
<dbReference type="AlphaFoldDB" id="A0A1C4UKQ1"/>
<dbReference type="Gene3D" id="3.30.40.250">
    <property type="match status" value="1"/>
</dbReference>
<evidence type="ECO:0000259" key="1">
    <source>
        <dbReference type="PROSITE" id="PS51664"/>
    </source>
</evidence>
<dbReference type="Pfam" id="PF02624">
    <property type="entry name" value="YcaO"/>
    <property type="match status" value="1"/>
</dbReference>
<dbReference type="Proteomes" id="UP000198224">
    <property type="component" value="Chromosome I"/>
</dbReference>
<organism evidence="2 3">
    <name type="scientific">Micromonospora chokoriensis</name>
    <dbReference type="NCBI Taxonomy" id="356851"/>
    <lineage>
        <taxon>Bacteria</taxon>
        <taxon>Bacillati</taxon>
        <taxon>Actinomycetota</taxon>
        <taxon>Actinomycetes</taxon>
        <taxon>Micromonosporales</taxon>
        <taxon>Micromonosporaceae</taxon>
        <taxon>Micromonospora</taxon>
    </lineage>
</organism>
<dbReference type="InterPro" id="IPR027624">
    <property type="entry name" value="TOMM_cyclo_SagD"/>
</dbReference>
<evidence type="ECO:0000313" key="2">
    <source>
        <dbReference type="EMBL" id="SCE72260.1"/>
    </source>
</evidence>
<evidence type="ECO:0000313" key="3">
    <source>
        <dbReference type="Proteomes" id="UP000198224"/>
    </source>
</evidence>
<reference evidence="3" key="1">
    <citation type="submission" date="2016-06" db="EMBL/GenBank/DDBJ databases">
        <authorList>
            <person name="Varghese N."/>
            <person name="Submissions Spin"/>
        </authorList>
    </citation>
    <scope>NUCLEOTIDE SEQUENCE [LARGE SCALE GENOMIC DNA]</scope>
    <source>
        <strain evidence="3">DSM 45160</strain>
    </source>
</reference>
<keyword evidence="3" id="KW-1185">Reference proteome</keyword>
<dbReference type="PANTHER" id="PTHR37809:SF1">
    <property type="entry name" value="RIBOSOMAL PROTEIN S12 METHYLTHIOTRANSFERASE ACCESSORY FACTOR YCAO"/>
    <property type="match status" value="1"/>
</dbReference>
<keyword evidence="2" id="KW-0808">Transferase</keyword>
<dbReference type="RefSeq" id="WP_197699295.1">
    <property type="nucleotide sequence ID" value="NZ_LT607409.1"/>
</dbReference>
<dbReference type="GO" id="GO:0005840">
    <property type="term" value="C:ribosome"/>
    <property type="evidence" value="ECO:0007669"/>
    <property type="project" value="UniProtKB-KW"/>
</dbReference>
<keyword evidence="2" id="KW-0689">Ribosomal protein</keyword>
<dbReference type="InterPro" id="IPR003776">
    <property type="entry name" value="YcaO-like_dom"/>
</dbReference>
<sequence>MNPESLDELVSPYGVVSAVSDARPSRICDRLYSCGAEVGTPGPANTRRRTGRLGGGGRSWADPRLARFVAIAEGAERYAMALAPHRREILRATADELAGECLEPFRYPRCSARELATPGCPVRPFDPAAPIRWVTGLDLYSAAPVRVPAVMACRDLAPIDDAERFVHRLSTGHAVHTDPVEAVVRGALEVIERDAVAILWLQRLSLPTIAPGELAESTLHLVDCCRRRFIDVRLLDATTDLGVPTVYCLLSAVHDPRLRNWTAASTGRTLSGAAAKAVEEAVALTGLLNEGASPPGGPVGSVAVHDGARFMGAPERADAFDFLLTDAVAPPSPRRPELPADPDLALAALVERLAAAGARPVVVDRTTRELADVGLTAVHVVIPDLQPLSLHPLAQFTAHPRLSEAPARMGYRVLPEEELNPWPQPFA</sequence>